<feature type="transmembrane region" description="Helical" evidence="10">
    <location>
        <begin position="222"/>
        <end position="243"/>
    </location>
</feature>
<feature type="transmembrane region" description="Helical" evidence="10">
    <location>
        <begin position="39"/>
        <end position="60"/>
    </location>
</feature>
<dbReference type="InterPro" id="IPR003445">
    <property type="entry name" value="Cat_transpt"/>
</dbReference>
<feature type="transmembrane region" description="Helical" evidence="10">
    <location>
        <begin position="116"/>
        <end position="144"/>
    </location>
</feature>
<dbReference type="InterPro" id="IPR004772">
    <property type="entry name" value="TrkH"/>
</dbReference>
<evidence type="ECO:0000256" key="6">
    <source>
        <dbReference type="ARBA" id="ARBA00022958"/>
    </source>
</evidence>
<keyword evidence="7 10" id="KW-1133">Transmembrane helix</keyword>
<dbReference type="PANTHER" id="PTHR32024">
    <property type="entry name" value="TRK SYSTEM POTASSIUM UPTAKE PROTEIN TRKG-RELATED"/>
    <property type="match status" value="1"/>
</dbReference>
<keyword evidence="12" id="KW-1185">Reference proteome</keyword>
<dbReference type="PANTHER" id="PTHR32024:SF1">
    <property type="entry name" value="KTR SYSTEM POTASSIUM UPTAKE PROTEIN B"/>
    <property type="match status" value="1"/>
</dbReference>
<dbReference type="EMBL" id="SWBM01000005">
    <property type="protein sequence ID" value="TKC15340.1"/>
    <property type="molecule type" value="Genomic_DNA"/>
</dbReference>
<feature type="transmembrane region" description="Helical" evidence="10">
    <location>
        <begin position="342"/>
        <end position="366"/>
    </location>
</feature>
<dbReference type="RefSeq" id="WP_136832947.1">
    <property type="nucleotide sequence ID" value="NZ_SWBM01000005.1"/>
</dbReference>
<keyword evidence="3" id="KW-1003">Cell membrane</keyword>
<comment type="caution">
    <text evidence="11">The sequence shown here is derived from an EMBL/GenBank/DDBJ whole genome shotgun (WGS) entry which is preliminary data.</text>
</comment>
<evidence type="ECO:0000256" key="3">
    <source>
        <dbReference type="ARBA" id="ARBA00022475"/>
    </source>
</evidence>
<name>A0A4V5P151_9BACI</name>
<comment type="subcellular location">
    <subcellularLocation>
        <location evidence="1">Cell membrane</location>
        <topology evidence="1">Multi-pass membrane protein</topology>
    </subcellularLocation>
</comment>
<evidence type="ECO:0000256" key="9">
    <source>
        <dbReference type="ARBA" id="ARBA00023136"/>
    </source>
</evidence>
<sequence length="440" mass="48083">MDYRKINLSPSQLLILIFFVSILIGTGLLMLPFATNEPIHFIDALFTATSAMTVTGLAVVDTGSVYTLFGQCVIVSLIQLGGLGIMSFAVLIYMALGKKIGLKDRILIQQSLNQTSIGGVIYLVRNLFIFSLAIEGIAMLFLALRWVPDLGWGKGLFYSFFHSISAFNNAGMALWPDNLMGFVGDPIVNIVISLLFITGGLGFTVLIELWREKSYKKMSLHSRLMIVGTFVINIVSMLLIFTLEYSNPNTLGGLASLWDKLWASYFQAVSPRTAGFNSLDIASLDESTIFLMLLLMFVGAGSASTGGGIKLTTFLVIVLAVITYLRGKKEVVVGRKSIDYEIVFRSLAISSVALAFIFVAVFLLNITEKEPFLPLLFEVISAFGTVGLSMGVTAKLTIMGKLIIIFMMFLGKLGPLTLVMSLAKQDNTKIRYPSENILTG</sequence>
<proteinExistence type="predicted"/>
<feature type="transmembrane region" description="Helical" evidence="10">
    <location>
        <begin position="372"/>
        <end position="390"/>
    </location>
</feature>
<feature type="transmembrane region" description="Helical" evidence="10">
    <location>
        <begin position="156"/>
        <end position="175"/>
    </location>
</feature>
<keyword evidence="5 10" id="KW-0812">Transmembrane</keyword>
<evidence type="ECO:0000313" key="12">
    <source>
        <dbReference type="Proteomes" id="UP000307756"/>
    </source>
</evidence>
<keyword evidence="2" id="KW-0813">Transport</keyword>
<dbReference type="AlphaFoldDB" id="A0A4V5P151"/>
<keyword evidence="9 10" id="KW-0472">Membrane</keyword>
<feature type="transmembrane region" description="Helical" evidence="10">
    <location>
        <begin position="12"/>
        <end position="33"/>
    </location>
</feature>
<organism evidence="11 12">
    <name type="scientific">Robertmurraya kyonggiensis</name>
    <dbReference type="NCBI Taxonomy" id="1037680"/>
    <lineage>
        <taxon>Bacteria</taxon>
        <taxon>Bacillati</taxon>
        <taxon>Bacillota</taxon>
        <taxon>Bacilli</taxon>
        <taxon>Bacillales</taxon>
        <taxon>Bacillaceae</taxon>
        <taxon>Robertmurraya</taxon>
    </lineage>
</organism>
<evidence type="ECO:0000256" key="8">
    <source>
        <dbReference type="ARBA" id="ARBA00023065"/>
    </source>
</evidence>
<evidence type="ECO:0000313" key="11">
    <source>
        <dbReference type="EMBL" id="TKC15340.1"/>
    </source>
</evidence>
<dbReference type="Proteomes" id="UP000307756">
    <property type="component" value="Unassembled WGS sequence"/>
</dbReference>
<accession>A0A4V5P151</accession>
<keyword evidence="8" id="KW-0406">Ion transport</keyword>
<dbReference type="NCBIfam" id="TIGR00933">
    <property type="entry name" value="2a38"/>
    <property type="match status" value="1"/>
</dbReference>
<feature type="transmembrane region" description="Helical" evidence="10">
    <location>
        <begin position="187"/>
        <end position="210"/>
    </location>
</feature>
<evidence type="ECO:0000256" key="4">
    <source>
        <dbReference type="ARBA" id="ARBA00022538"/>
    </source>
</evidence>
<evidence type="ECO:0000256" key="10">
    <source>
        <dbReference type="SAM" id="Phobius"/>
    </source>
</evidence>
<dbReference type="Pfam" id="PF02386">
    <property type="entry name" value="TrkH"/>
    <property type="match status" value="1"/>
</dbReference>
<evidence type="ECO:0000256" key="1">
    <source>
        <dbReference type="ARBA" id="ARBA00004651"/>
    </source>
</evidence>
<reference evidence="11 12" key="1">
    <citation type="journal article" date="2011" name="J. Microbiol.">
        <title>Bacillus kyonggiensis sp. nov., isolated from soil of a lettuce field.</title>
        <authorList>
            <person name="Dong K."/>
            <person name="Lee S."/>
        </authorList>
    </citation>
    <scope>NUCLEOTIDE SEQUENCE [LARGE SCALE GENOMIC DNA]</scope>
    <source>
        <strain evidence="11 12">NB22</strain>
    </source>
</reference>
<evidence type="ECO:0000256" key="2">
    <source>
        <dbReference type="ARBA" id="ARBA00022448"/>
    </source>
</evidence>
<evidence type="ECO:0000256" key="7">
    <source>
        <dbReference type="ARBA" id="ARBA00022989"/>
    </source>
</evidence>
<dbReference type="GO" id="GO:0015379">
    <property type="term" value="F:potassium:chloride symporter activity"/>
    <property type="evidence" value="ECO:0007669"/>
    <property type="project" value="InterPro"/>
</dbReference>
<protein>
    <submittedName>
        <fullName evidence="11">Ktr system potassium transporter B</fullName>
    </submittedName>
</protein>
<keyword evidence="4" id="KW-0633">Potassium transport</keyword>
<evidence type="ECO:0000256" key="5">
    <source>
        <dbReference type="ARBA" id="ARBA00022692"/>
    </source>
</evidence>
<keyword evidence="6" id="KW-0630">Potassium</keyword>
<feature type="transmembrane region" description="Helical" evidence="10">
    <location>
        <begin position="72"/>
        <end position="96"/>
    </location>
</feature>
<feature type="transmembrane region" description="Helical" evidence="10">
    <location>
        <begin position="289"/>
        <end position="322"/>
    </location>
</feature>
<gene>
    <name evidence="11" type="ORF">FA727_18095</name>
</gene>
<dbReference type="GO" id="GO:0005886">
    <property type="term" value="C:plasma membrane"/>
    <property type="evidence" value="ECO:0007669"/>
    <property type="project" value="UniProtKB-SubCell"/>
</dbReference>
<feature type="transmembrane region" description="Helical" evidence="10">
    <location>
        <begin position="402"/>
        <end position="423"/>
    </location>
</feature>
<dbReference type="OrthoDB" id="9810952at2"/>